<dbReference type="HOGENOM" id="CLU_051096_5_2_0"/>
<dbReference type="CDD" id="cd16442">
    <property type="entry name" value="BPL"/>
    <property type="match status" value="1"/>
</dbReference>
<dbReference type="SUPFAM" id="SSF55681">
    <property type="entry name" value="Class II aaRS and biotin synthetases"/>
    <property type="match status" value="1"/>
</dbReference>
<dbReference type="GO" id="GO:0005737">
    <property type="term" value="C:cytoplasm"/>
    <property type="evidence" value="ECO:0000318"/>
    <property type="project" value="GO_Central"/>
</dbReference>
<dbReference type="STRING" id="515635.Dtur_1214"/>
<dbReference type="InterPro" id="IPR004143">
    <property type="entry name" value="BPL_LPL_catalytic"/>
</dbReference>
<dbReference type="Pfam" id="PF03099">
    <property type="entry name" value="BPL_LplA_LipB"/>
    <property type="match status" value="1"/>
</dbReference>
<dbReference type="InParanoid" id="B8E2Z3"/>
<dbReference type="InterPro" id="IPR004408">
    <property type="entry name" value="Biotin_CoA_COase_ligase"/>
</dbReference>
<dbReference type="FunCoup" id="B8E2Z3">
    <property type="interactions" value="334"/>
</dbReference>
<dbReference type="Gene3D" id="3.30.930.10">
    <property type="entry name" value="Bira Bifunctional Protein, Domain 2"/>
    <property type="match status" value="1"/>
</dbReference>
<dbReference type="PANTHER" id="PTHR12835:SF5">
    <property type="entry name" value="BIOTIN--PROTEIN LIGASE"/>
    <property type="match status" value="1"/>
</dbReference>
<evidence type="ECO:0000259" key="2">
    <source>
        <dbReference type="PROSITE" id="PS51733"/>
    </source>
</evidence>
<dbReference type="NCBIfam" id="TIGR00121">
    <property type="entry name" value="birA_ligase"/>
    <property type="match status" value="1"/>
</dbReference>
<dbReference type="KEGG" id="dtu:Dtur_1214"/>
<dbReference type="PROSITE" id="PS51733">
    <property type="entry name" value="BPL_LPL_CATALYTIC"/>
    <property type="match status" value="1"/>
</dbReference>
<keyword evidence="4" id="KW-1185">Reference proteome</keyword>
<dbReference type="Proteomes" id="UP000007719">
    <property type="component" value="Chromosome"/>
</dbReference>
<organism evidence="3 4">
    <name type="scientific">Dictyoglomus turgidum (strain DSM 6724 / Z-1310)</name>
    <dbReference type="NCBI Taxonomy" id="515635"/>
    <lineage>
        <taxon>Bacteria</taxon>
        <taxon>Pseudomonadati</taxon>
        <taxon>Dictyoglomota</taxon>
        <taxon>Dictyoglomia</taxon>
        <taxon>Dictyoglomales</taxon>
        <taxon>Dictyoglomaceae</taxon>
        <taxon>Dictyoglomus</taxon>
    </lineage>
</organism>
<proteinExistence type="predicted"/>
<evidence type="ECO:0000313" key="4">
    <source>
        <dbReference type="Proteomes" id="UP000007719"/>
    </source>
</evidence>
<evidence type="ECO:0000256" key="1">
    <source>
        <dbReference type="ARBA" id="ARBA00022598"/>
    </source>
</evidence>
<name>B8E2Z3_DICTD</name>
<dbReference type="InterPro" id="IPR045864">
    <property type="entry name" value="aa-tRNA-synth_II/BPL/LPL"/>
</dbReference>
<dbReference type="RefSeq" id="WP_012583575.1">
    <property type="nucleotide sequence ID" value="NC_011661.1"/>
</dbReference>
<dbReference type="EMBL" id="CP001251">
    <property type="protein sequence ID" value="ACK42493.1"/>
    <property type="molecule type" value="Genomic_DNA"/>
</dbReference>
<keyword evidence="1 3" id="KW-0436">Ligase</keyword>
<protein>
    <submittedName>
        <fullName evidence="3">Biotin/acetyl-CoA-carboxylase ligase</fullName>
    </submittedName>
</protein>
<feature type="domain" description="BPL/LPL catalytic" evidence="2">
    <location>
        <begin position="1"/>
        <end position="175"/>
    </location>
</feature>
<reference evidence="4" key="1">
    <citation type="journal article" date="2016" name="Front. Microbiol.">
        <title>The complete genome sequence of hyperthermophile Dictyoglomus turgidum DSM 6724 reveals a specialized carbohydrate fermentor.</title>
        <authorList>
            <person name="Brumm P.J."/>
            <person name="Gowda K."/>
            <person name="Robb F.T."/>
            <person name="Mead D.A."/>
        </authorList>
    </citation>
    <scope>NUCLEOTIDE SEQUENCE [LARGE SCALE GENOMIC DNA]</scope>
    <source>
        <strain evidence="4">DSM 6724 / Z-1310</strain>
    </source>
</reference>
<dbReference type="eggNOG" id="COG0340">
    <property type="taxonomic scope" value="Bacteria"/>
</dbReference>
<dbReference type="AlphaFoldDB" id="B8E2Z3"/>
<dbReference type="PATRIC" id="fig|515635.4.peg.1252"/>
<sequence>MRLIIYLDKLTSTMDIAHILAEKGYPHGTVIVAEEQTQGRGRFERKWYSPKGGLWFSIILRSKDLLIQSSFLGIIIGVSVLEVLEKFLKDIELNFKWPNDIEYNGKKVAGILIESIYEKELKYIIVGVGINLLVDPNDIKDLKAFSLRDYITTYDKNIVLIEVLEKLETNLNGFPHNWKEIFNFYKNKFPYIGKGVFIRNKNQKAKVIDMTEDGGIVLLTDNKVQKYEWGGVSLEFEGTSH</sequence>
<evidence type="ECO:0000313" key="3">
    <source>
        <dbReference type="EMBL" id="ACK42493.1"/>
    </source>
</evidence>
<gene>
    <name evidence="3" type="ordered locus">Dtur_1214</name>
</gene>
<dbReference type="PANTHER" id="PTHR12835">
    <property type="entry name" value="BIOTIN PROTEIN LIGASE"/>
    <property type="match status" value="1"/>
</dbReference>
<dbReference type="GO" id="GO:0004077">
    <property type="term" value="F:biotin--[biotin carboxyl-carrier protein] ligase activity"/>
    <property type="evidence" value="ECO:0000318"/>
    <property type="project" value="GO_Central"/>
</dbReference>
<dbReference type="EnsemblBacteria" id="ACK42493">
    <property type="protein sequence ID" value="ACK42493"/>
    <property type="gene ID" value="Dtur_1214"/>
</dbReference>
<accession>B8E2Z3</accession>
<dbReference type="OrthoDB" id="9807064at2"/>